<dbReference type="PROSITE" id="PS50192">
    <property type="entry name" value="T_SNARE"/>
    <property type="match status" value="1"/>
</dbReference>
<dbReference type="PROSITE" id="PS50111">
    <property type="entry name" value="CHEMOTAXIS_TRANSDUC_2"/>
    <property type="match status" value="1"/>
</dbReference>
<reference evidence="10 11" key="1">
    <citation type="journal article" date="2012" name="J. Bacteriol.">
        <title>Draft Genome Sequence of the Purple Photosynthetic Bacterium Phaeospirillum molischianum DSM120, a Particularly Versatile Bacterium.</title>
        <authorList>
            <person name="Duquesne K."/>
            <person name="Prima V."/>
            <person name="Ji B."/>
            <person name="Rouy Z."/>
            <person name="Medigue C."/>
            <person name="Talla E."/>
            <person name="Sturgis J.N."/>
        </authorList>
    </citation>
    <scope>NUCLEOTIDE SEQUENCE [LARGE SCALE GENOMIC DNA]</scope>
    <source>
        <strain evidence="11">DSM120</strain>
    </source>
</reference>
<protein>
    <submittedName>
        <fullName evidence="10">Putative methyl-accepting Chemotaxis protein</fullName>
    </submittedName>
</protein>
<dbReference type="GO" id="GO:0007165">
    <property type="term" value="P:signal transduction"/>
    <property type="evidence" value="ECO:0007669"/>
    <property type="project" value="UniProtKB-KW"/>
</dbReference>
<keyword evidence="6" id="KW-0812">Transmembrane</keyword>
<evidence type="ECO:0000259" key="9">
    <source>
        <dbReference type="PROSITE" id="PS50885"/>
    </source>
</evidence>
<feature type="domain" description="HAMP" evidence="9">
    <location>
        <begin position="242"/>
        <end position="295"/>
    </location>
</feature>
<feature type="transmembrane region" description="Helical" evidence="6">
    <location>
        <begin position="224"/>
        <end position="245"/>
    </location>
</feature>
<dbReference type="InterPro" id="IPR004089">
    <property type="entry name" value="MCPsignal_dom"/>
</dbReference>
<evidence type="ECO:0000256" key="2">
    <source>
        <dbReference type="ARBA" id="ARBA00022519"/>
    </source>
</evidence>
<evidence type="ECO:0000313" key="10">
    <source>
        <dbReference type="EMBL" id="CCG40230.1"/>
    </source>
</evidence>
<comment type="caution">
    <text evidence="10">The sequence shown here is derived from an EMBL/GenBank/DDBJ whole genome shotgun (WGS) entry which is preliminary data.</text>
</comment>
<dbReference type="SMART" id="SM00283">
    <property type="entry name" value="MA"/>
    <property type="match status" value="1"/>
</dbReference>
<evidence type="ECO:0000256" key="6">
    <source>
        <dbReference type="SAM" id="Phobius"/>
    </source>
</evidence>
<dbReference type="STRING" id="1150626.PHAMO_190039"/>
<dbReference type="eggNOG" id="COG0840">
    <property type="taxonomic scope" value="Bacteria"/>
</dbReference>
<gene>
    <name evidence="10" type="ORF">PHAMO_190039</name>
</gene>
<evidence type="ECO:0000256" key="5">
    <source>
        <dbReference type="PROSITE-ProRule" id="PRU00284"/>
    </source>
</evidence>
<name>H8FPE2_MAGML</name>
<dbReference type="PANTHER" id="PTHR32089">
    <property type="entry name" value="METHYL-ACCEPTING CHEMOTAXIS PROTEIN MCPB"/>
    <property type="match status" value="1"/>
</dbReference>
<dbReference type="Pfam" id="PF00672">
    <property type="entry name" value="HAMP"/>
    <property type="match status" value="1"/>
</dbReference>
<feature type="domain" description="Methyl-accepting transducer" evidence="7">
    <location>
        <begin position="328"/>
        <end position="557"/>
    </location>
</feature>
<proteinExistence type="inferred from homology"/>
<comment type="similarity">
    <text evidence="4">Belongs to the methyl-accepting chemotaxis (MCP) protein family.</text>
</comment>
<evidence type="ECO:0000256" key="3">
    <source>
        <dbReference type="ARBA" id="ARBA00023224"/>
    </source>
</evidence>
<evidence type="ECO:0000259" key="7">
    <source>
        <dbReference type="PROSITE" id="PS50111"/>
    </source>
</evidence>
<dbReference type="Pfam" id="PF00015">
    <property type="entry name" value="MCPsignal"/>
    <property type="match status" value="1"/>
</dbReference>
<dbReference type="Proteomes" id="UP000004169">
    <property type="component" value="Unassembled WGS sequence"/>
</dbReference>
<keyword evidence="2" id="KW-0997">Cell inner membrane</keyword>
<organism evidence="10 11">
    <name type="scientific">Magnetospirillum molischianum DSM 120</name>
    <dbReference type="NCBI Taxonomy" id="1150626"/>
    <lineage>
        <taxon>Bacteria</taxon>
        <taxon>Pseudomonadati</taxon>
        <taxon>Pseudomonadota</taxon>
        <taxon>Alphaproteobacteria</taxon>
        <taxon>Rhodospirillales</taxon>
        <taxon>Rhodospirillaceae</taxon>
        <taxon>Magnetospirillum</taxon>
    </lineage>
</organism>
<dbReference type="Gene3D" id="1.10.287.950">
    <property type="entry name" value="Methyl-accepting chemotaxis protein"/>
    <property type="match status" value="1"/>
</dbReference>
<dbReference type="InterPro" id="IPR003660">
    <property type="entry name" value="HAMP_dom"/>
</dbReference>
<dbReference type="GO" id="GO:0005886">
    <property type="term" value="C:plasma membrane"/>
    <property type="evidence" value="ECO:0007669"/>
    <property type="project" value="UniProtKB-SubCell"/>
</dbReference>
<evidence type="ECO:0000256" key="1">
    <source>
        <dbReference type="ARBA" id="ARBA00004429"/>
    </source>
</evidence>
<keyword evidence="11" id="KW-1185">Reference proteome</keyword>
<keyword evidence="3 5" id="KW-0807">Transducer</keyword>
<dbReference type="AlphaFoldDB" id="H8FPE2"/>
<feature type="domain" description="T-SNARE coiled-coil homology" evidence="8">
    <location>
        <begin position="487"/>
        <end position="549"/>
    </location>
</feature>
<keyword evidence="2" id="KW-1003">Cell membrane</keyword>
<comment type="subcellular location">
    <subcellularLocation>
        <location evidence="1">Cell inner membrane</location>
        <topology evidence="1">Multi-pass membrane protein</topology>
    </subcellularLocation>
</comment>
<evidence type="ECO:0000256" key="4">
    <source>
        <dbReference type="ARBA" id="ARBA00029447"/>
    </source>
</evidence>
<dbReference type="SMART" id="SM00304">
    <property type="entry name" value="HAMP"/>
    <property type="match status" value="1"/>
</dbReference>
<dbReference type="InterPro" id="IPR000727">
    <property type="entry name" value="T_SNARE_dom"/>
</dbReference>
<dbReference type="Gene3D" id="1.10.8.500">
    <property type="entry name" value="HAMP domain in histidine kinase"/>
    <property type="match status" value="1"/>
</dbReference>
<dbReference type="PROSITE" id="PS50885">
    <property type="entry name" value="HAMP"/>
    <property type="match status" value="1"/>
</dbReference>
<keyword evidence="6" id="KW-1133">Transmembrane helix</keyword>
<evidence type="ECO:0000313" key="11">
    <source>
        <dbReference type="Proteomes" id="UP000004169"/>
    </source>
</evidence>
<dbReference type="SUPFAM" id="SSF58104">
    <property type="entry name" value="Methyl-accepting chemotaxis protein (MCP) signaling domain"/>
    <property type="match status" value="1"/>
</dbReference>
<dbReference type="SUPFAM" id="SSF158472">
    <property type="entry name" value="HAMP domain-like"/>
    <property type="match status" value="1"/>
</dbReference>
<dbReference type="EMBL" id="CAHP01000011">
    <property type="protein sequence ID" value="CCG40230.1"/>
    <property type="molecule type" value="Genomic_DNA"/>
</dbReference>
<sequence length="695" mass="73957">MEGAAGDFTDAIAEASKALGALAENTIDAGRRESYLQARRDLLDHGEKFRHVIMAVTAENTHRGELRKRGETMTLSTAKLTAAAIAIHDPAVTQAAVTFDSSIILVRMGAWRFLATKETDDTIGFKDNVEKALANLTALTKISNGALRPLADPVAASIKEYAATFELVAADVETMDKLFVEMRDQALSIENRMETAEKNVVERFNRVQAENIEKVTTSLQVQSILAAVEILLGIGLAIIIGRVIVGPIIEMTSSMKHLAAGSVQIDIPCRGQTDELGDMAAAVEVFRRNAIEKMSLEQEALRLNAARTRRQEEIDQLVRQFGVSLGGVFNSVSSVSTEMADTSSQLEQSSNDAGSQVDLVKNEIDLTSSTIQTVAAASQQLASSIDEIGRQATTSSNMSGDAMEKAKVVVESFSELSLAAEQIGTVVQLINNIASQTNLLALNATIEAARAGESGKGFAVVAGEVKNLANQTARATGDIGNQITAIQSATARTAEAIRSISDSVMSVNDVAGAIASAVTQQSAATQEIARSVEQVSGSTITVIASISRVNNAIQSNRDNAIAVNQTSLRLSSDAKSLSEEVKDFLSALQNLSEDQSLSCIKIDLPASAIAENGTRTSGRVKAMSIGTAEFIGQLTAATGARFDLTIDGFDRTIPTRYVEGGNGLHTLQLPLNHEHLSYMVQALKKFETRQARATA</sequence>
<keyword evidence="6" id="KW-0472">Membrane</keyword>
<dbReference type="PANTHER" id="PTHR32089:SF112">
    <property type="entry name" value="LYSOZYME-LIKE PROTEIN-RELATED"/>
    <property type="match status" value="1"/>
</dbReference>
<evidence type="ECO:0000259" key="8">
    <source>
        <dbReference type="PROSITE" id="PS50192"/>
    </source>
</evidence>
<accession>H8FPE2</accession>